<dbReference type="EMBL" id="JAJEQF010000068">
    <property type="protein sequence ID" value="MCC2169186.1"/>
    <property type="molecule type" value="Genomic_DNA"/>
</dbReference>
<dbReference type="PROSITE" id="PS51737">
    <property type="entry name" value="RECOMBINASE_DNA_BIND"/>
    <property type="match status" value="1"/>
</dbReference>
<organism evidence="3 4">
    <name type="scientific">Gallintestinimicrobium propionicum</name>
    <dbReference type="NCBI Taxonomy" id="2981770"/>
    <lineage>
        <taxon>Bacteria</taxon>
        <taxon>Bacillati</taxon>
        <taxon>Bacillota</taxon>
        <taxon>Clostridia</taxon>
        <taxon>Lachnospirales</taxon>
        <taxon>Lachnospiraceae</taxon>
        <taxon>Gallintestinimicrobium</taxon>
    </lineage>
</organism>
<dbReference type="Gene3D" id="3.90.1750.20">
    <property type="entry name" value="Putative Large Serine Recombinase, Chain B, Domain 2"/>
    <property type="match status" value="1"/>
</dbReference>
<gene>
    <name evidence="3" type="ORF">LKD45_16120</name>
</gene>
<keyword evidence="4" id="KW-1185">Reference proteome</keyword>
<evidence type="ECO:0000313" key="3">
    <source>
        <dbReference type="EMBL" id="MCC2169186.1"/>
    </source>
</evidence>
<dbReference type="GO" id="GO:0003677">
    <property type="term" value="F:DNA binding"/>
    <property type="evidence" value="ECO:0007669"/>
    <property type="project" value="InterPro"/>
</dbReference>
<dbReference type="CDD" id="cd00338">
    <property type="entry name" value="Ser_Recombinase"/>
    <property type="match status" value="1"/>
</dbReference>
<protein>
    <submittedName>
        <fullName evidence="3">Recombinase family protein</fullName>
    </submittedName>
</protein>
<proteinExistence type="predicted"/>
<feature type="domain" description="Recombinase" evidence="2">
    <location>
        <begin position="183"/>
        <end position="309"/>
    </location>
</feature>
<dbReference type="InterPro" id="IPR050639">
    <property type="entry name" value="SSR_resolvase"/>
</dbReference>
<sequence length="540" mass="62909">MVKKEKKVTRIDPVRTTQPLEQTQEKRVCAYCRISTDSEDQKHSLEAQVAYYSRLIGERNNWIFSGIYADEDRSGTKLNGRDEFQKMMQDCRRGQHDYIITKSVTRFARNTVDSIQAIRELKALGIGIYFEKERVDTLSEKSEQLLTILSSIAQGESENISANVRWSVVRRFQNGTFIISDPAYGYCKDPDGNLIIEPKEAAVVRRIFEAYLGGMGSYTIAQSLQKEGIPTSRKSNGWQEGTVKEILKNPVYEGDLLLQKTCTTEGIPFRTKRNHGELPQYLIRDNHEPIISREEAEAVRKLCTYRKEQQCVKDSEAYQNRYAFSSRIRCGVCGSIFRRQKLYIGKSYEKVQWCCHKHIQDRKACGQKAIREENIERLFTKMWNRMAGNYEEILMPLLAGLKAVPRDPKQERKIRKLNYQIEELRKQSYMLRQVLVDGNIGSAVFIERRNQLDSELETLIHRRQLLEADQFFEQEIMQTEYLLTVFRSRPTRMENYEEEAFLMIIDHATVYPGQKIRFCLKNGLELEESLEEGGLEDGRN</sequence>
<dbReference type="Gene3D" id="3.40.50.1390">
    <property type="entry name" value="Resolvase, N-terminal catalytic domain"/>
    <property type="match status" value="1"/>
</dbReference>
<dbReference type="PROSITE" id="PS51736">
    <property type="entry name" value="RECOMBINASES_3"/>
    <property type="match status" value="1"/>
</dbReference>
<evidence type="ECO:0000259" key="2">
    <source>
        <dbReference type="PROSITE" id="PS51737"/>
    </source>
</evidence>
<name>A0AAE3DPB6_9FIRM</name>
<dbReference type="InterPro" id="IPR038109">
    <property type="entry name" value="DNA_bind_recomb_sf"/>
</dbReference>
<evidence type="ECO:0000259" key="1">
    <source>
        <dbReference type="PROSITE" id="PS51736"/>
    </source>
</evidence>
<dbReference type="PANTHER" id="PTHR30461">
    <property type="entry name" value="DNA-INVERTASE FROM LAMBDOID PROPHAGE"/>
    <property type="match status" value="1"/>
</dbReference>
<accession>A0AAE3DPB6</accession>
<dbReference type="InterPro" id="IPR006119">
    <property type="entry name" value="Resolv_N"/>
</dbReference>
<feature type="domain" description="Resolvase/invertase-type recombinase catalytic" evidence="1">
    <location>
        <begin position="27"/>
        <end position="175"/>
    </location>
</feature>
<dbReference type="InterPro" id="IPR025827">
    <property type="entry name" value="Zn_ribbon_recom_dom"/>
</dbReference>
<dbReference type="Proteomes" id="UP001199355">
    <property type="component" value="Unassembled WGS sequence"/>
</dbReference>
<dbReference type="Pfam" id="PF00239">
    <property type="entry name" value="Resolvase"/>
    <property type="match status" value="1"/>
</dbReference>
<dbReference type="RefSeq" id="WP_308729171.1">
    <property type="nucleotide sequence ID" value="NZ_JAJEQF010000068.1"/>
</dbReference>
<dbReference type="SMART" id="SM00857">
    <property type="entry name" value="Resolvase"/>
    <property type="match status" value="1"/>
</dbReference>
<evidence type="ECO:0000313" key="4">
    <source>
        <dbReference type="Proteomes" id="UP001199355"/>
    </source>
</evidence>
<comment type="caution">
    <text evidence="3">The sequence shown here is derived from an EMBL/GenBank/DDBJ whole genome shotgun (WGS) entry which is preliminary data.</text>
</comment>
<dbReference type="Pfam" id="PF07508">
    <property type="entry name" value="Recombinase"/>
    <property type="match status" value="1"/>
</dbReference>
<dbReference type="SUPFAM" id="SSF53041">
    <property type="entry name" value="Resolvase-like"/>
    <property type="match status" value="1"/>
</dbReference>
<dbReference type="InterPro" id="IPR011109">
    <property type="entry name" value="DNA_bind_recombinase_dom"/>
</dbReference>
<reference evidence="3 4" key="1">
    <citation type="submission" date="2021-10" db="EMBL/GenBank/DDBJ databases">
        <title>Anaerobic single-cell dispensing facilitates the cultivation of human gut bacteria.</title>
        <authorList>
            <person name="Afrizal A."/>
        </authorList>
    </citation>
    <scope>NUCLEOTIDE SEQUENCE [LARGE SCALE GENOMIC DNA]</scope>
    <source>
        <strain evidence="3 4">CLA-AA-H244</strain>
    </source>
</reference>
<dbReference type="AlphaFoldDB" id="A0AAE3DPB6"/>
<dbReference type="PANTHER" id="PTHR30461:SF23">
    <property type="entry name" value="DNA RECOMBINASE-RELATED"/>
    <property type="match status" value="1"/>
</dbReference>
<dbReference type="GO" id="GO:0000150">
    <property type="term" value="F:DNA strand exchange activity"/>
    <property type="evidence" value="ECO:0007669"/>
    <property type="project" value="InterPro"/>
</dbReference>
<dbReference type="Pfam" id="PF13408">
    <property type="entry name" value="Zn_ribbon_recom"/>
    <property type="match status" value="1"/>
</dbReference>
<dbReference type="InterPro" id="IPR036162">
    <property type="entry name" value="Resolvase-like_N_sf"/>
</dbReference>